<organism evidence="1 2">
    <name type="scientific">Roseospira goensis</name>
    <dbReference type="NCBI Taxonomy" id="391922"/>
    <lineage>
        <taxon>Bacteria</taxon>
        <taxon>Pseudomonadati</taxon>
        <taxon>Pseudomonadota</taxon>
        <taxon>Alphaproteobacteria</taxon>
        <taxon>Rhodospirillales</taxon>
        <taxon>Rhodospirillaceae</taxon>
        <taxon>Roseospira</taxon>
    </lineage>
</organism>
<sequence length="172" mass="18576">MRRLYLLRHAKSSWDQPNLEDHDRPLAPRGERAGRAMAPAVAALDPPPDLVLCSTAVRARQTLELVRAGLPDGPVEIESAVYTFEPLPLRQRLEALDDAVGAVLVVGHNPALELLVQDLARDDDGPAMARLRRKLPTAALVTLDLPVAHWRDIAAGGGRLAGFIRPADLDGG</sequence>
<evidence type="ECO:0000313" key="2">
    <source>
        <dbReference type="Proteomes" id="UP000555728"/>
    </source>
</evidence>
<dbReference type="PANTHER" id="PTHR47623">
    <property type="entry name" value="OS09G0287300 PROTEIN"/>
    <property type="match status" value="1"/>
</dbReference>
<dbReference type="AlphaFoldDB" id="A0A7W6S0T1"/>
<proteinExistence type="predicted"/>
<dbReference type="SMART" id="SM00855">
    <property type="entry name" value="PGAM"/>
    <property type="match status" value="1"/>
</dbReference>
<gene>
    <name evidence="1" type="ORF">GGD88_002366</name>
</gene>
<name>A0A7W6S0T1_9PROT</name>
<dbReference type="InterPro" id="IPR029033">
    <property type="entry name" value="His_PPase_superfam"/>
</dbReference>
<accession>A0A7W6S0T1</accession>
<protein>
    <submittedName>
        <fullName evidence="1">Phosphohistidine phosphatase</fullName>
        <ecNumber evidence="1">3.1.3.-</ecNumber>
    </submittedName>
</protein>
<dbReference type="PANTHER" id="PTHR47623:SF1">
    <property type="entry name" value="OS09G0287300 PROTEIN"/>
    <property type="match status" value="1"/>
</dbReference>
<dbReference type="GO" id="GO:0016787">
    <property type="term" value="F:hydrolase activity"/>
    <property type="evidence" value="ECO:0007669"/>
    <property type="project" value="UniProtKB-KW"/>
</dbReference>
<dbReference type="SUPFAM" id="SSF53254">
    <property type="entry name" value="Phosphoglycerate mutase-like"/>
    <property type="match status" value="1"/>
</dbReference>
<comment type="caution">
    <text evidence="1">The sequence shown here is derived from an EMBL/GenBank/DDBJ whole genome shotgun (WGS) entry which is preliminary data.</text>
</comment>
<dbReference type="CDD" id="cd07067">
    <property type="entry name" value="HP_PGM_like"/>
    <property type="match status" value="1"/>
</dbReference>
<dbReference type="EC" id="3.1.3.-" evidence="1"/>
<reference evidence="1 2" key="1">
    <citation type="submission" date="2020-08" db="EMBL/GenBank/DDBJ databases">
        <title>Genome sequencing of Purple Non-Sulfur Bacteria from various extreme environments.</title>
        <authorList>
            <person name="Mayer M."/>
        </authorList>
    </citation>
    <scope>NUCLEOTIDE SEQUENCE [LARGE SCALE GENOMIC DNA]</scope>
    <source>
        <strain evidence="1 2">JA135</strain>
    </source>
</reference>
<evidence type="ECO:0000313" key="1">
    <source>
        <dbReference type="EMBL" id="MBB4286631.1"/>
    </source>
</evidence>
<dbReference type="Proteomes" id="UP000555728">
    <property type="component" value="Unassembled WGS sequence"/>
</dbReference>
<dbReference type="EMBL" id="JACIGI010000019">
    <property type="protein sequence ID" value="MBB4286631.1"/>
    <property type="molecule type" value="Genomic_DNA"/>
</dbReference>
<keyword evidence="2" id="KW-1185">Reference proteome</keyword>
<dbReference type="InterPro" id="IPR013078">
    <property type="entry name" value="His_Pase_superF_clade-1"/>
</dbReference>
<dbReference type="Pfam" id="PF00300">
    <property type="entry name" value="His_Phos_1"/>
    <property type="match status" value="1"/>
</dbReference>
<dbReference type="Gene3D" id="3.40.50.1240">
    <property type="entry name" value="Phosphoglycerate mutase-like"/>
    <property type="match status" value="1"/>
</dbReference>
<dbReference type="RefSeq" id="WP_184435657.1">
    <property type="nucleotide sequence ID" value="NZ_JACIGI010000019.1"/>
</dbReference>
<keyword evidence="1" id="KW-0378">Hydrolase</keyword>